<sequence>MLQPSRIALAVAAALACGTALAAPTGKPGPAPSKPVSLDASDFKPTSGCEKLEGYDPQWANHGDDYGLNQPESKADKPKGDKDKKPQYVWGFYQMHEHDGTLYAAFGGKMTRNVTPGALVALDADTLALKNTIKLPFATHALALSQDGKRAIATHTYVNAFSLVNLADGKITCRKADTDVKGQKYRGRYVVLDEAGNFYINYNTFAPGKPPSYLMKYTPEGEHAPGFAVQSIGNGLVIPLAYLDGRVLTGTHGVTAVDPKTGVTTPLTGVDEGLNVYNYVAGPGKQLLASVYGVGALPNLLLIDPATGARSSLLTGSGTVEVGYSPESGQVFSTNYESHTLTVASLPAQATGFVPGQFVNIAFQDAPSNLHVRHTANGTDVYLTTKDWEGGNATRGARLHRVHIAPSVQGIDGLDKPDACTVTTFDMRDRSVSSPVACKLLDPKATWKVEYERAGKKLPDLQKSLRRAVTSEQDAKVKLKKAQAQARKQPGKASTQAVKDAQQEVKQAQMLQGFLKDQMPAAESGLKIFQHMAGQ</sequence>
<name>E7RYJ9_9BURK</name>
<dbReference type="HOGENOM" id="CLU_508797_0_0_4"/>
<dbReference type="EMBL" id="AEQP01000017">
    <property type="protein sequence ID" value="EFV94507.1"/>
    <property type="molecule type" value="Genomic_DNA"/>
</dbReference>
<dbReference type="RefSeq" id="WP_005674097.1">
    <property type="nucleotide sequence ID" value="NZ_CP146288.1"/>
</dbReference>
<feature type="compositionally biased region" description="Basic and acidic residues" evidence="1">
    <location>
        <begin position="73"/>
        <end position="83"/>
    </location>
</feature>
<dbReference type="InterPro" id="IPR015943">
    <property type="entry name" value="WD40/YVTN_repeat-like_dom_sf"/>
</dbReference>
<reference evidence="3 4" key="1">
    <citation type="submission" date="2010-12" db="EMBL/GenBank/DDBJ databases">
        <authorList>
            <person name="Muzny D."/>
            <person name="Qin X."/>
            <person name="Deng J."/>
            <person name="Jiang H."/>
            <person name="Liu Y."/>
            <person name="Qu J."/>
            <person name="Song X.-Z."/>
            <person name="Zhang L."/>
            <person name="Thornton R."/>
            <person name="Coyle M."/>
            <person name="Francisco L."/>
            <person name="Jackson L."/>
            <person name="Javaid M."/>
            <person name="Korchina V."/>
            <person name="Kovar C."/>
            <person name="Mata R."/>
            <person name="Mathew T."/>
            <person name="Ngo R."/>
            <person name="Nguyen L."/>
            <person name="Nguyen N."/>
            <person name="Okwuonu G."/>
            <person name="Ongeri F."/>
            <person name="Pham C."/>
            <person name="Simmons D."/>
            <person name="Wilczek-Boney K."/>
            <person name="Hale W."/>
            <person name="Jakkamsetti A."/>
            <person name="Pham P."/>
            <person name="Ruth R."/>
            <person name="San Lucas F."/>
            <person name="Warren J."/>
            <person name="Zhang J."/>
            <person name="Zhao Z."/>
            <person name="Zhou C."/>
            <person name="Zhu D."/>
            <person name="Lee S."/>
            <person name="Bess C."/>
            <person name="Blankenburg K."/>
            <person name="Forbes L."/>
            <person name="Fu Q."/>
            <person name="Gubbala S."/>
            <person name="Hirani K."/>
            <person name="Jayaseelan J.C."/>
            <person name="Lara F."/>
            <person name="Munidasa M."/>
            <person name="Palculict T."/>
            <person name="Patil S."/>
            <person name="Pu L.-L."/>
            <person name="Saada N."/>
            <person name="Tang L."/>
            <person name="Weissenberger G."/>
            <person name="Zhu Y."/>
            <person name="Hemphill L."/>
            <person name="Shang Y."/>
            <person name="Youmans B."/>
            <person name="Ayvaz T."/>
            <person name="Ross M."/>
            <person name="Santibanez J."/>
            <person name="Aqrawi P."/>
            <person name="Gross S."/>
            <person name="Joshi V."/>
            <person name="Fowler G."/>
            <person name="Nazareth L."/>
            <person name="Reid J."/>
            <person name="Worley K."/>
            <person name="Petrosino J."/>
            <person name="Highlander S."/>
            <person name="Gibbs R."/>
        </authorList>
    </citation>
    <scope>NUCLEOTIDE SEQUENCE [LARGE SCALE GENOMIC DNA]</scope>
    <source>
        <strain evidence="3 4">ATCC 51599</strain>
    </source>
</reference>
<dbReference type="Proteomes" id="UP000011021">
    <property type="component" value="Unassembled WGS sequence"/>
</dbReference>
<evidence type="ECO:0000313" key="3">
    <source>
        <dbReference type="EMBL" id="EFV94507.1"/>
    </source>
</evidence>
<dbReference type="eggNOG" id="ENOG5033V8Z">
    <property type="taxonomic scope" value="Bacteria"/>
</dbReference>
<gene>
    <name evidence="3" type="ORF">HMPREF0551_1763</name>
</gene>
<keyword evidence="4" id="KW-1185">Reference proteome</keyword>
<dbReference type="STRING" id="887898.HMPREF0551_1763"/>
<feature type="signal peptide" evidence="2">
    <location>
        <begin position="1"/>
        <end position="22"/>
    </location>
</feature>
<organism evidence="3 4">
    <name type="scientific">Lautropia mirabilis ATCC 51599</name>
    <dbReference type="NCBI Taxonomy" id="887898"/>
    <lineage>
        <taxon>Bacteria</taxon>
        <taxon>Pseudomonadati</taxon>
        <taxon>Pseudomonadota</taxon>
        <taxon>Betaproteobacteria</taxon>
        <taxon>Burkholderiales</taxon>
        <taxon>Burkholderiaceae</taxon>
        <taxon>Lautropia</taxon>
    </lineage>
</organism>
<keyword evidence="2" id="KW-0732">Signal</keyword>
<dbReference type="Gene3D" id="2.130.10.10">
    <property type="entry name" value="YVTN repeat-like/Quinoprotein amine dehydrogenase"/>
    <property type="match status" value="1"/>
</dbReference>
<feature type="region of interest" description="Disordered" evidence="1">
    <location>
        <begin position="22"/>
        <end position="83"/>
    </location>
</feature>
<feature type="chain" id="PRO_5003224661" evidence="2">
    <location>
        <begin position="23"/>
        <end position="535"/>
    </location>
</feature>
<comment type="caution">
    <text evidence="3">The sequence shown here is derived from an EMBL/GenBank/DDBJ whole genome shotgun (WGS) entry which is preliminary data.</text>
</comment>
<evidence type="ECO:0000256" key="1">
    <source>
        <dbReference type="SAM" id="MobiDB-lite"/>
    </source>
</evidence>
<evidence type="ECO:0000313" key="4">
    <source>
        <dbReference type="Proteomes" id="UP000011021"/>
    </source>
</evidence>
<accession>E7RYJ9</accession>
<dbReference type="SUPFAM" id="SSF50969">
    <property type="entry name" value="YVTN repeat-like/Quinoprotein amine dehydrogenase"/>
    <property type="match status" value="1"/>
</dbReference>
<dbReference type="InterPro" id="IPR011044">
    <property type="entry name" value="Quino_amine_DH_bsu"/>
</dbReference>
<evidence type="ECO:0000256" key="2">
    <source>
        <dbReference type="SAM" id="SignalP"/>
    </source>
</evidence>
<dbReference type="AlphaFoldDB" id="E7RYJ9"/>
<protein>
    <submittedName>
        <fullName evidence="3">Uncharacterized protein</fullName>
    </submittedName>
</protein>
<dbReference type="PROSITE" id="PS51257">
    <property type="entry name" value="PROKAR_LIPOPROTEIN"/>
    <property type="match status" value="1"/>
</dbReference>
<proteinExistence type="predicted"/>